<evidence type="ECO:0000313" key="5">
    <source>
        <dbReference type="EMBL" id="CAH1220846.1"/>
    </source>
</evidence>
<dbReference type="Proteomes" id="UP000838821">
    <property type="component" value="Unassembled WGS sequence"/>
</dbReference>
<dbReference type="InterPro" id="IPR020449">
    <property type="entry name" value="Tscrpt_reg_AraC-type_HTH"/>
</dbReference>
<dbReference type="SMART" id="SM00342">
    <property type="entry name" value="HTH_ARAC"/>
    <property type="match status" value="1"/>
</dbReference>
<dbReference type="PROSITE" id="PS00041">
    <property type="entry name" value="HTH_ARAC_FAMILY_1"/>
    <property type="match status" value="1"/>
</dbReference>
<sequence>MSVFSSQAALELNRYFGKTICEVNWKWSRRENDPFQDFDFWYVWDGEGEVTLNSKRYHVSSGDCFLFKPGDLSSASHNPERPLTVTYIHFSAEGDHSYPMSLPSFVHFDPAEFHESYLDRFVQVRHTEAYGHEEEAKTLLKLILLLFERQAPDHQPQGDPARRSMNRVMMDIAAHIRQDPGRQHSIQDLAKEAHLSPRYFSIKFKEIMGQTIESYLIQSRIERASYLLKLGMNVSEVAEALGYRSIYFFSRQFKKVTGTNPSQLRS</sequence>
<evidence type="ECO:0000256" key="2">
    <source>
        <dbReference type="ARBA" id="ARBA00023125"/>
    </source>
</evidence>
<dbReference type="EMBL" id="CAKMMW010000019">
    <property type="protein sequence ID" value="CAH1220846.1"/>
    <property type="molecule type" value="Genomic_DNA"/>
</dbReference>
<dbReference type="Pfam" id="PF02311">
    <property type="entry name" value="AraC_binding"/>
    <property type="match status" value="1"/>
</dbReference>
<dbReference type="InterPro" id="IPR037923">
    <property type="entry name" value="HTH-like"/>
</dbReference>
<dbReference type="SUPFAM" id="SSF51215">
    <property type="entry name" value="Regulatory protein AraC"/>
    <property type="match status" value="1"/>
</dbReference>
<dbReference type="PANTHER" id="PTHR43280">
    <property type="entry name" value="ARAC-FAMILY TRANSCRIPTIONAL REGULATOR"/>
    <property type="match status" value="1"/>
</dbReference>
<reference evidence="5" key="1">
    <citation type="submission" date="2022-01" db="EMBL/GenBank/DDBJ databases">
        <authorList>
            <person name="Criscuolo A."/>
        </authorList>
    </citation>
    <scope>NUCLEOTIDE SEQUENCE</scope>
    <source>
        <strain evidence="5">CIP111891</strain>
    </source>
</reference>
<accession>A0ABM9CPY3</accession>
<organism evidence="5 6">
    <name type="scientific">Paenibacillus allorhizoplanae</name>
    <dbReference type="NCBI Taxonomy" id="2905648"/>
    <lineage>
        <taxon>Bacteria</taxon>
        <taxon>Bacillati</taxon>
        <taxon>Bacillota</taxon>
        <taxon>Bacilli</taxon>
        <taxon>Bacillales</taxon>
        <taxon>Paenibacillaceae</taxon>
        <taxon>Paenibacillus</taxon>
    </lineage>
</organism>
<proteinExistence type="predicted"/>
<dbReference type="InterPro" id="IPR018062">
    <property type="entry name" value="HTH_AraC-typ_CS"/>
</dbReference>
<evidence type="ECO:0000313" key="6">
    <source>
        <dbReference type="Proteomes" id="UP000838821"/>
    </source>
</evidence>
<dbReference type="Pfam" id="PF12833">
    <property type="entry name" value="HTH_18"/>
    <property type="match status" value="1"/>
</dbReference>
<keyword evidence="6" id="KW-1185">Reference proteome</keyword>
<gene>
    <name evidence="5" type="primary">rhaR_68</name>
    <name evidence="5" type="ORF">PAECIP111891_05119</name>
</gene>
<dbReference type="PRINTS" id="PR00032">
    <property type="entry name" value="HTHARAC"/>
</dbReference>
<dbReference type="Gene3D" id="2.60.120.10">
    <property type="entry name" value="Jelly Rolls"/>
    <property type="match status" value="1"/>
</dbReference>
<dbReference type="InterPro" id="IPR003313">
    <property type="entry name" value="AraC-bd"/>
</dbReference>
<keyword evidence="3" id="KW-0804">Transcription</keyword>
<keyword evidence="1" id="KW-0805">Transcription regulation</keyword>
<evidence type="ECO:0000256" key="3">
    <source>
        <dbReference type="ARBA" id="ARBA00023163"/>
    </source>
</evidence>
<dbReference type="RefSeq" id="WP_236291230.1">
    <property type="nucleotide sequence ID" value="NZ_CAKMMW010000019.1"/>
</dbReference>
<evidence type="ECO:0000259" key="4">
    <source>
        <dbReference type="PROSITE" id="PS01124"/>
    </source>
</evidence>
<keyword evidence="2" id="KW-0238">DNA-binding</keyword>
<name>A0ABM9CPY3_9BACL</name>
<feature type="domain" description="HTH araC/xylS-type" evidence="4">
    <location>
        <begin position="166"/>
        <end position="266"/>
    </location>
</feature>
<dbReference type="InterPro" id="IPR014710">
    <property type="entry name" value="RmlC-like_jellyroll"/>
</dbReference>
<comment type="caution">
    <text evidence="5">The sequence shown here is derived from an EMBL/GenBank/DDBJ whole genome shotgun (WGS) entry which is preliminary data.</text>
</comment>
<dbReference type="InterPro" id="IPR009057">
    <property type="entry name" value="Homeodomain-like_sf"/>
</dbReference>
<dbReference type="PANTHER" id="PTHR43280:SF28">
    <property type="entry name" value="HTH-TYPE TRANSCRIPTIONAL ACTIVATOR RHAS"/>
    <property type="match status" value="1"/>
</dbReference>
<protein>
    <submittedName>
        <fullName evidence="5">HTH-type transcriptional activator RhaR</fullName>
    </submittedName>
</protein>
<dbReference type="InterPro" id="IPR018060">
    <property type="entry name" value="HTH_AraC"/>
</dbReference>
<evidence type="ECO:0000256" key="1">
    <source>
        <dbReference type="ARBA" id="ARBA00023015"/>
    </source>
</evidence>
<dbReference type="SUPFAM" id="SSF46689">
    <property type="entry name" value="Homeodomain-like"/>
    <property type="match status" value="2"/>
</dbReference>
<dbReference type="Gene3D" id="1.10.10.60">
    <property type="entry name" value="Homeodomain-like"/>
    <property type="match status" value="2"/>
</dbReference>
<dbReference type="PROSITE" id="PS01124">
    <property type="entry name" value="HTH_ARAC_FAMILY_2"/>
    <property type="match status" value="1"/>
</dbReference>